<dbReference type="AlphaFoldDB" id="A0A822ZR41"/>
<evidence type="ECO:0000313" key="2">
    <source>
        <dbReference type="EMBL" id="DAD44288.1"/>
    </source>
</evidence>
<feature type="transmembrane region" description="Helical" evidence="1">
    <location>
        <begin position="64"/>
        <end position="81"/>
    </location>
</feature>
<keyword evidence="1" id="KW-0472">Membrane</keyword>
<protein>
    <submittedName>
        <fullName evidence="2">Uncharacterized protein</fullName>
    </submittedName>
</protein>
<comment type="caution">
    <text evidence="2">The sequence shown here is derived from an EMBL/GenBank/DDBJ whole genome shotgun (WGS) entry which is preliminary data.</text>
</comment>
<keyword evidence="1" id="KW-1133">Transmembrane helix</keyword>
<name>A0A822ZR41_NELNU</name>
<keyword evidence="1" id="KW-0812">Transmembrane</keyword>
<reference evidence="2 3" key="1">
    <citation type="journal article" date="2020" name="Mol. Biol. Evol.">
        <title>Distinct Expression and Methylation Patterns for Genes with Different Fates following a Single Whole-Genome Duplication in Flowering Plants.</title>
        <authorList>
            <person name="Shi T."/>
            <person name="Rahmani R.S."/>
            <person name="Gugger P.F."/>
            <person name="Wang M."/>
            <person name="Li H."/>
            <person name="Zhang Y."/>
            <person name="Li Z."/>
            <person name="Wang Q."/>
            <person name="Van de Peer Y."/>
            <person name="Marchal K."/>
            <person name="Chen J."/>
        </authorList>
    </citation>
    <scope>NUCLEOTIDE SEQUENCE [LARGE SCALE GENOMIC DNA]</scope>
    <source>
        <tissue evidence="2">Leaf</tissue>
    </source>
</reference>
<proteinExistence type="predicted"/>
<evidence type="ECO:0000313" key="3">
    <source>
        <dbReference type="Proteomes" id="UP000607653"/>
    </source>
</evidence>
<gene>
    <name evidence="2" type="ORF">HUJ06_002518</name>
</gene>
<dbReference type="PANTHER" id="PTHR35737:SF1">
    <property type="entry name" value="CRYPTIC LOCI REGULATOR"/>
    <property type="match status" value="1"/>
</dbReference>
<keyword evidence="3" id="KW-1185">Reference proteome</keyword>
<organism evidence="2 3">
    <name type="scientific">Nelumbo nucifera</name>
    <name type="common">Sacred lotus</name>
    <dbReference type="NCBI Taxonomy" id="4432"/>
    <lineage>
        <taxon>Eukaryota</taxon>
        <taxon>Viridiplantae</taxon>
        <taxon>Streptophyta</taxon>
        <taxon>Embryophyta</taxon>
        <taxon>Tracheophyta</taxon>
        <taxon>Spermatophyta</taxon>
        <taxon>Magnoliopsida</taxon>
        <taxon>Proteales</taxon>
        <taxon>Nelumbonaceae</taxon>
        <taxon>Nelumbo</taxon>
    </lineage>
</organism>
<dbReference type="PANTHER" id="PTHR35737">
    <property type="entry name" value="CRYPTIC LOCI REGULATOR"/>
    <property type="match status" value="1"/>
</dbReference>
<dbReference type="EMBL" id="DUZY01000007">
    <property type="protein sequence ID" value="DAD44288.1"/>
    <property type="molecule type" value="Genomic_DNA"/>
</dbReference>
<accession>A0A822ZR41</accession>
<dbReference type="Proteomes" id="UP000607653">
    <property type="component" value="Unassembled WGS sequence"/>
</dbReference>
<sequence length="107" mass="12804">MAGTAWEEEWELCNDDGFIYKRKKRRQNYIAPAAPLVLASDPVVEQRQRRERKKRMLLKLRDQLRQMNLIIIPFVMIVIYTNKYTLSCYNSRNIVGLWLLPKSLFQT</sequence>
<evidence type="ECO:0000256" key="1">
    <source>
        <dbReference type="SAM" id="Phobius"/>
    </source>
</evidence>